<gene>
    <name evidence="2" type="ORF">NDN08_006447</name>
</gene>
<proteinExistence type="predicted"/>
<comment type="caution">
    <text evidence="2">The sequence shown here is derived from an EMBL/GenBank/DDBJ whole genome shotgun (WGS) entry which is preliminary data.</text>
</comment>
<evidence type="ECO:0000256" key="1">
    <source>
        <dbReference type="SAM" id="MobiDB-lite"/>
    </source>
</evidence>
<sequence>MNIEAELEARLDGLDVSEVLADGTFIPDPGAREALGSLHALRVVSHASEVSELKGDAGELRKWCTKSIESLDATAFETSRIMDAVAAIRSTQMGFLAVKKVENRKEYEESIDIGVIRAKRKLLKHAANILKQQARILKEWAPKESEFVSCILAVRRTCGGIGRESKKGDPIVEVGGGNKVVMVRGSNDRLTEASKTTMIFSLERITDGERADGNSPISPAFDVRHNEGIAAIAKKSEALISAIRQARAGTFRRKVFSEFLSDASSSAHVIEVGTRTLTIECGPYLVLRINQGIAKEADQRYHSKPSTKSSERRSRLLSMSSVDGHLRKKRTKFELDDFTREVSAREAVHDFEKAVDTVCEWLRLRAEWTRSSENFALFRVRIFSTDADGDGPSELLATLEPCAEPCTILVTPAFGAIIPSADILRVGGEDFPGSFRTISCEQELASILCPLLCIRVLEALESAAQSSEPSLLDLDRHGFTLTVQCRRTGRHLRAKVWPEGNPERPDVSVWLDGTVVKMPALCDRLLAWKRLLRIIVTRKR</sequence>
<feature type="region of interest" description="Disordered" evidence="1">
    <location>
        <begin position="297"/>
        <end position="316"/>
    </location>
</feature>
<name>A0AAV8UHN2_9RHOD</name>
<organism evidence="2 3">
    <name type="scientific">Rhodosorus marinus</name>
    <dbReference type="NCBI Taxonomy" id="101924"/>
    <lineage>
        <taxon>Eukaryota</taxon>
        <taxon>Rhodophyta</taxon>
        <taxon>Stylonematophyceae</taxon>
        <taxon>Stylonematales</taxon>
        <taxon>Stylonemataceae</taxon>
        <taxon>Rhodosorus</taxon>
    </lineage>
</organism>
<evidence type="ECO:0000313" key="3">
    <source>
        <dbReference type="Proteomes" id="UP001157974"/>
    </source>
</evidence>
<reference evidence="2 3" key="1">
    <citation type="journal article" date="2023" name="Nat. Commun.">
        <title>Origin of minicircular mitochondrial genomes in red algae.</title>
        <authorList>
            <person name="Lee Y."/>
            <person name="Cho C.H."/>
            <person name="Lee Y.M."/>
            <person name="Park S.I."/>
            <person name="Yang J.H."/>
            <person name="West J.A."/>
            <person name="Bhattacharya D."/>
            <person name="Yoon H.S."/>
        </authorList>
    </citation>
    <scope>NUCLEOTIDE SEQUENCE [LARGE SCALE GENOMIC DNA]</scope>
    <source>
        <strain evidence="2 3">CCMP1338</strain>
        <tissue evidence="2">Whole cell</tissue>
    </source>
</reference>
<keyword evidence="3" id="KW-1185">Reference proteome</keyword>
<protein>
    <recommendedName>
        <fullName evidence="4">Mediator of RNA polymerase II transcription subunit 17</fullName>
    </recommendedName>
</protein>
<evidence type="ECO:0008006" key="4">
    <source>
        <dbReference type="Google" id="ProtNLM"/>
    </source>
</evidence>
<evidence type="ECO:0000313" key="2">
    <source>
        <dbReference type="EMBL" id="KAJ8902039.1"/>
    </source>
</evidence>
<dbReference type="EMBL" id="JAMWBK010000009">
    <property type="protein sequence ID" value="KAJ8902039.1"/>
    <property type="molecule type" value="Genomic_DNA"/>
</dbReference>
<accession>A0AAV8UHN2</accession>
<dbReference type="Proteomes" id="UP001157974">
    <property type="component" value="Unassembled WGS sequence"/>
</dbReference>
<dbReference type="AlphaFoldDB" id="A0AAV8UHN2"/>